<evidence type="ECO:0000256" key="3">
    <source>
        <dbReference type="ARBA" id="ARBA00022723"/>
    </source>
</evidence>
<dbReference type="PANTHER" id="PTHR11178:SF25">
    <property type="entry name" value="NIFU-LIKE PROTEIN 3, CHLOROPLASTIC"/>
    <property type="match status" value="1"/>
</dbReference>
<keyword evidence="9" id="KW-1185">Reference proteome</keyword>
<accession>A0ABV4XY29</accession>
<evidence type="ECO:0000313" key="8">
    <source>
        <dbReference type="EMBL" id="MFB2896566.1"/>
    </source>
</evidence>
<evidence type="ECO:0000256" key="5">
    <source>
        <dbReference type="ARBA" id="ARBA00023014"/>
    </source>
</evidence>
<dbReference type="InterPro" id="IPR017941">
    <property type="entry name" value="Rieske_2Fe-2S"/>
</dbReference>
<proteinExistence type="inferred from homology"/>
<dbReference type="CDD" id="cd03467">
    <property type="entry name" value="Rieske"/>
    <property type="match status" value="1"/>
</dbReference>
<reference evidence="8 9" key="1">
    <citation type="submission" date="2024-09" db="EMBL/GenBank/DDBJ databases">
        <title>Floridaenema gen nov. (Aerosakkonemataceae, Aerosakkonematales ord. nov., Cyanobacteria) from benthic tropical and subtropical fresh waters, with the description of four new species.</title>
        <authorList>
            <person name="Moretto J.A."/>
            <person name="Berthold D.E."/>
            <person name="Lefler F.W."/>
            <person name="Huang I.-S."/>
            <person name="Laughinghouse H. IV."/>
        </authorList>
    </citation>
    <scope>NUCLEOTIDE SEQUENCE [LARGE SCALE GENOMIC DNA]</scope>
    <source>
        <strain evidence="8 9">BLCC-F50</strain>
    </source>
</reference>
<name>A0ABV4XY29_9CYAN</name>
<dbReference type="InterPro" id="IPR036922">
    <property type="entry name" value="Rieske_2Fe-2S_sf"/>
</dbReference>
<comment type="similarity">
    <text evidence="1">Belongs to the NifU family.</text>
</comment>
<organism evidence="8 9">
    <name type="scientific">Floridaenema flaviceps BLCC-F50</name>
    <dbReference type="NCBI Taxonomy" id="3153642"/>
    <lineage>
        <taxon>Bacteria</taxon>
        <taxon>Bacillati</taxon>
        <taxon>Cyanobacteriota</taxon>
        <taxon>Cyanophyceae</taxon>
        <taxon>Oscillatoriophycideae</taxon>
        <taxon>Aerosakkonematales</taxon>
        <taxon>Aerosakkonemataceae</taxon>
        <taxon>Floridanema</taxon>
        <taxon>Floridanema flaviceps</taxon>
    </lineage>
</organism>
<dbReference type="Gene3D" id="3.30.300.130">
    <property type="entry name" value="Fe-S cluster assembly (FSCA)"/>
    <property type="match status" value="1"/>
</dbReference>
<dbReference type="InterPro" id="IPR001075">
    <property type="entry name" value="NIF_FeS_clus_asmbl_NifU_C"/>
</dbReference>
<dbReference type="Gene3D" id="2.102.10.10">
    <property type="entry name" value="Rieske [2Fe-2S] iron-sulphur domain"/>
    <property type="match status" value="1"/>
</dbReference>
<evidence type="ECO:0000256" key="6">
    <source>
        <dbReference type="ARBA" id="ARBA00049958"/>
    </source>
</evidence>
<keyword evidence="3" id="KW-0479">Metal-binding</keyword>
<dbReference type="PROSITE" id="PS51296">
    <property type="entry name" value="RIESKE"/>
    <property type="match status" value="1"/>
</dbReference>
<dbReference type="EMBL" id="JBHFNR010000205">
    <property type="protein sequence ID" value="MFB2896566.1"/>
    <property type="molecule type" value="Genomic_DNA"/>
</dbReference>
<evidence type="ECO:0000313" key="9">
    <source>
        <dbReference type="Proteomes" id="UP001576784"/>
    </source>
</evidence>
<feature type="domain" description="Rieske" evidence="7">
    <location>
        <begin position="204"/>
        <end position="298"/>
    </location>
</feature>
<dbReference type="SUPFAM" id="SSF117916">
    <property type="entry name" value="Fe-S cluster assembly (FSCA) domain-like"/>
    <property type="match status" value="1"/>
</dbReference>
<dbReference type="Pfam" id="PF00355">
    <property type="entry name" value="Rieske"/>
    <property type="match status" value="1"/>
</dbReference>
<evidence type="ECO:0000256" key="4">
    <source>
        <dbReference type="ARBA" id="ARBA00023004"/>
    </source>
</evidence>
<protein>
    <submittedName>
        <fullName evidence="8">NifU family protein</fullName>
    </submittedName>
</protein>
<keyword evidence="5" id="KW-0411">Iron-sulfur</keyword>
<dbReference type="Pfam" id="PF01106">
    <property type="entry name" value="NifU"/>
    <property type="match status" value="1"/>
</dbReference>
<dbReference type="Proteomes" id="UP001576784">
    <property type="component" value="Unassembled WGS sequence"/>
</dbReference>
<comment type="caution">
    <text evidence="8">The sequence shown here is derived from an EMBL/GenBank/DDBJ whole genome shotgun (WGS) entry which is preliminary data.</text>
</comment>
<keyword evidence="2" id="KW-0001">2Fe-2S</keyword>
<comment type="function">
    <text evidence="6">May be involved in the formation or repair of [Fe-S] clusters present in iron-sulfur proteins.</text>
</comment>
<dbReference type="RefSeq" id="WP_413266193.1">
    <property type="nucleotide sequence ID" value="NZ_JBHFNR010000205.1"/>
</dbReference>
<keyword evidence="4" id="KW-0408">Iron</keyword>
<dbReference type="InterPro" id="IPR034904">
    <property type="entry name" value="FSCA_dom_sf"/>
</dbReference>
<evidence type="ECO:0000256" key="2">
    <source>
        <dbReference type="ARBA" id="ARBA00022714"/>
    </source>
</evidence>
<sequence>MAFSSKLTDRKSLPISIIMVQAPNQVETSSTLEELVREIDRYESIASQWDESQRVIVMGLKRAIEALHREALIRLIRNVKQDSLSALRRAAEDEVVYGLLRYYDLVKSPQPPLEERVKLALAEVRPGLQSHNGDVELVAIDLPTVKVRLTGTCSNCPASTLTLSDSVEQAIKRYCPEITQVIAVETTNFSPNQNLSQSVDSDWIEVTSLAEVPTQGVLAMKLFGKSLILSKVGSQVVCYENACSHFGEPLDSGNVSYGILTCPSHKFRYLLETGECLTSPEVSLQSYLVQVQDGRVFVEIRR</sequence>
<evidence type="ECO:0000259" key="7">
    <source>
        <dbReference type="PROSITE" id="PS51296"/>
    </source>
</evidence>
<dbReference type="SUPFAM" id="SSF50022">
    <property type="entry name" value="ISP domain"/>
    <property type="match status" value="1"/>
</dbReference>
<dbReference type="PANTHER" id="PTHR11178">
    <property type="entry name" value="IRON-SULFUR CLUSTER SCAFFOLD PROTEIN NFU-RELATED"/>
    <property type="match status" value="1"/>
</dbReference>
<gene>
    <name evidence="8" type="ORF">ACE1CI_26940</name>
</gene>
<evidence type="ECO:0000256" key="1">
    <source>
        <dbReference type="ARBA" id="ARBA00006420"/>
    </source>
</evidence>